<keyword evidence="3" id="KW-1185">Reference proteome</keyword>
<gene>
    <name evidence="2" type="ORF">GCM10011588_26270</name>
</gene>
<comment type="caution">
    <text evidence="2">The sequence shown here is derived from an EMBL/GenBank/DDBJ whole genome shotgun (WGS) entry which is preliminary data.</text>
</comment>
<accession>A0A917RKF7</accession>
<sequence length="83" mass="8956">MRTPGRRARRCPELTAPSSGNRALIPGRASSPTITCGPWTSPRPTERVGEHDWIVIGASDPADTTVILLHAQTIETVCYDTDA</sequence>
<feature type="region of interest" description="Disordered" evidence="1">
    <location>
        <begin position="1"/>
        <end position="46"/>
    </location>
</feature>
<name>A0A917RKF7_9NOCA</name>
<evidence type="ECO:0000313" key="2">
    <source>
        <dbReference type="EMBL" id="GGL10596.1"/>
    </source>
</evidence>
<dbReference type="AlphaFoldDB" id="A0A917RKF7"/>
<proteinExistence type="predicted"/>
<dbReference type="EMBL" id="BMMH01000004">
    <property type="protein sequence ID" value="GGL10596.1"/>
    <property type="molecule type" value="Genomic_DNA"/>
</dbReference>
<reference evidence="2" key="1">
    <citation type="journal article" date="2014" name="Int. J. Syst. Evol. Microbiol.">
        <title>Complete genome sequence of Corynebacterium casei LMG S-19264T (=DSM 44701T), isolated from a smear-ripened cheese.</title>
        <authorList>
            <consortium name="US DOE Joint Genome Institute (JGI-PGF)"/>
            <person name="Walter F."/>
            <person name="Albersmeier A."/>
            <person name="Kalinowski J."/>
            <person name="Ruckert C."/>
        </authorList>
    </citation>
    <scope>NUCLEOTIDE SEQUENCE</scope>
    <source>
        <strain evidence="2">CGMCC 4.3508</strain>
    </source>
</reference>
<protein>
    <submittedName>
        <fullName evidence="2">Uncharacterized protein</fullName>
    </submittedName>
</protein>
<evidence type="ECO:0000313" key="3">
    <source>
        <dbReference type="Proteomes" id="UP000638263"/>
    </source>
</evidence>
<reference evidence="2" key="2">
    <citation type="submission" date="2020-09" db="EMBL/GenBank/DDBJ databases">
        <authorList>
            <person name="Sun Q."/>
            <person name="Zhou Y."/>
        </authorList>
    </citation>
    <scope>NUCLEOTIDE SEQUENCE</scope>
    <source>
        <strain evidence="2">CGMCC 4.3508</strain>
    </source>
</reference>
<evidence type="ECO:0000256" key="1">
    <source>
        <dbReference type="SAM" id="MobiDB-lite"/>
    </source>
</evidence>
<organism evidence="2 3">
    <name type="scientific">Nocardia jinanensis</name>
    <dbReference type="NCBI Taxonomy" id="382504"/>
    <lineage>
        <taxon>Bacteria</taxon>
        <taxon>Bacillati</taxon>
        <taxon>Actinomycetota</taxon>
        <taxon>Actinomycetes</taxon>
        <taxon>Mycobacteriales</taxon>
        <taxon>Nocardiaceae</taxon>
        <taxon>Nocardia</taxon>
    </lineage>
</organism>
<dbReference type="Proteomes" id="UP000638263">
    <property type="component" value="Unassembled WGS sequence"/>
</dbReference>